<dbReference type="GO" id="GO:0045892">
    <property type="term" value="P:negative regulation of DNA-templated transcription"/>
    <property type="evidence" value="ECO:0007669"/>
    <property type="project" value="TreeGrafter"/>
</dbReference>
<gene>
    <name evidence="6" type="ORF">SAMN04489718_1583</name>
</gene>
<evidence type="ECO:0000256" key="3">
    <source>
        <dbReference type="ARBA" id="ARBA00023163"/>
    </source>
</evidence>
<keyword evidence="7" id="KW-1185">Reference proteome</keyword>
<dbReference type="InterPro" id="IPR014757">
    <property type="entry name" value="Tscrpt_reg_IclR_C"/>
</dbReference>
<dbReference type="InterPro" id="IPR050707">
    <property type="entry name" value="HTH_MetabolicPath_Reg"/>
</dbReference>
<dbReference type="PANTHER" id="PTHR30136:SF24">
    <property type="entry name" value="HTH-TYPE TRANSCRIPTIONAL REPRESSOR ALLR"/>
    <property type="match status" value="1"/>
</dbReference>
<organism evidence="6 7">
    <name type="scientific">Actinopolyspora saharensis</name>
    <dbReference type="NCBI Taxonomy" id="995062"/>
    <lineage>
        <taxon>Bacteria</taxon>
        <taxon>Bacillati</taxon>
        <taxon>Actinomycetota</taxon>
        <taxon>Actinomycetes</taxon>
        <taxon>Actinopolysporales</taxon>
        <taxon>Actinopolysporaceae</taxon>
        <taxon>Actinopolyspora</taxon>
    </lineage>
</organism>
<keyword evidence="1" id="KW-0805">Transcription regulation</keyword>
<dbReference type="Pfam" id="PF01614">
    <property type="entry name" value="IclR_C"/>
    <property type="match status" value="1"/>
</dbReference>
<sequence length="263" mass="28154">MVSDAGRAGERPEKETVVGKLVDLLAAFSPRRQELTLSEMARFSGLATTTVHRLAGELTERGLLERGADRRYRIGLALFEIAALAPRGPGLREVALPFMEDLYEVTRENVQLAVRAGDEMVFVERIAGRSSVGVRTRIGGRFPMPPTGVGLVLLAHAPADVQQRVLEAPLTRYTPYTLTDPESLRNTLAEVRRTGVAISDRQVTSDAVSVAVPVHDDHDVVAALSVVQRFGDARPSSLTPAVRAAALGMSRSLAAAGSAPAGR</sequence>
<proteinExistence type="predicted"/>
<dbReference type="SUPFAM" id="SSF46785">
    <property type="entry name" value="Winged helix' DNA-binding domain"/>
    <property type="match status" value="1"/>
</dbReference>
<dbReference type="Gene3D" id="1.10.10.10">
    <property type="entry name" value="Winged helix-like DNA-binding domain superfamily/Winged helix DNA-binding domain"/>
    <property type="match status" value="1"/>
</dbReference>
<dbReference type="InterPro" id="IPR036390">
    <property type="entry name" value="WH_DNA-bd_sf"/>
</dbReference>
<dbReference type="Gene3D" id="3.30.450.40">
    <property type="match status" value="1"/>
</dbReference>
<dbReference type="GO" id="GO:0003677">
    <property type="term" value="F:DNA binding"/>
    <property type="evidence" value="ECO:0007669"/>
    <property type="project" value="UniProtKB-KW"/>
</dbReference>
<dbReference type="RefSeq" id="WP_092522062.1">
    <property type="nucleotide sequence ID" value="NZ_FNKO01000001.1"/>
</dbReference>
<keyword evidence="3" id="KW-0804">Transcription</keyword>
<dbReference type="PROSITE" id="PS51078">
    <property type="entry name" value="ICLR_ED"/>
    <property type="match status" value="1"/>
</dbReference>
<reference evidence="7" key="1">
    <citation type="submission" date="2016-10" db="EMBL/GenBank/DDBJ databases">
        <authorList>
            <person name="Varghese N."/>
            <person name="Submissions S."/>
        </authorList>
    </citation>
    <scope>NUCLEOTIDE SEQUENCE [LARGE SCALE GENOMIC DNA]</scope>
    <source>
        <strain evidence="7">DSM 45459</strain>
    </source>
</reference>
<evidence type="ECO:0000256" key="1">
    <source>
        <dbReference type="ARBA" id="ARBA00023015"/>
    </source>
</evidence>
<dbReference type="SMART" id="SM00346">
    <property type="entry name" value="HTH_ICLR"/>
    <property type="match status" value="1"/>
</dbReference>
<accession>A0A1H1AH73</accession>
<dbReference type="PANTHER" id="PTHR30136">
    <property type="entry name" value="HELIX-TURN-HELIX TRANSCRIPTIONAL REGULATOR, ICLR FAMILY"/>
    <property type="match status" value="1"/>
</dbReference>
<dbReference type="AlphaFoldDB" id="A0A1H1AH73"/>
<evidence type="ECO:0000259" key="5">
    <source>
        <dbReference type="PROSITE" id="PS51078"/>
    </source>
</evidence>
<dbReference type="InterPro" id="IPR029016">
    <property type="entry name" value="GAF-like_dom_sf"/>
</dbReference>
<dbReference type="EMBL" id="FNKO01000001">
    <property type="protein sequence ID" value="SDQ39093.1"/>
    <property type="molecule type" value="Genomic_DNA"/>
</dbReference>
<dbReference type="Proteomes" id="UP000199301">
    <property type="component" value="Unassembled WGS sequence"/>
</dbReference>
<dbReference type="SUPFAM" id="SSF55781">
    <property type="entry name" value="GAF domain-like"/>
    <property type="match status" value="1"/>
</dbReference>
<name>A0A1H1AH73_9ACTN</name>
<feature type="domain" description="IclR-ED" evidence="5">
    <location>
        <begin position="77"/>
        <end position="255"/>
    </location>
</feature>
<dbReference type="PROSITE" id="PS51077">
    <property type="entry name" value="HTH_ICLR"/>
    <property type="match status" value="1"/>
</dbReference>
<dbReference type="STRING" id="995062.SAMN04489718_1583"/>
<evidence type="ECO:0000256" key="2">
    <source>
        <dbReference type="ARBA" id="ARBA00023125"/>
    </source>
</evidence>
<dbReference type="OrthoDB" id="4068713at2"/>
<keyword evidence="2 6" id="KW-0238">DNA-binding</keyword>
<evidence type="ECO:0000313" key="7">
    <source>
        <dbReference type="Proteomes" id="UP000199301"/>
    </source>
</evidence>
<protein>
    <submittedName>
        <fullName evidence="6">DNA-binding transcriptional regulator, IclR family</fullName>
    </submittedName>
</protein>
<feature type="domain" description="HTH iclR-type" evidence="4">
    <location>
        <begin position="15"/>
        <end position="76"/>
    </location>
</feature>
<evidence type="ECO:0000259" key="4">
    <source>
        <dbReference type="PROSITE" id="PS51077"/>
    </source>
</evidence>
<dbReference type="InterPro" id="IPR005471">
    <property type="entry name" value="Tscrpt_reg_IclR_N"/>
</dbReference>
<dbReference type="GO" id="GO:0003700">
    <property type="term" value="F:DNA-binding transcription factor activity"/>
    <property type="evidence" value="ECO:0007669"/>
    <property type="project" value="TreeGrafter"/>
</dbReference>
<dbReference type="InterPro" id="IPR036388">
    <property type="entry name" value="WH-like_DNA-bd_sf"/>
</dbReference>
<evidence type="ECO:0000313" key="6">
    <source>
        <dbReference type="EMBL" id="SDQ39093.1"/>
    </source>
</evidence>
<dbReference type="Pfam" id="PF09339">
    <property type="entry name" value="HTH_IclR"/>
    <property type="match status" value="1"/>
</dbReference>